<dbReference type="Proteomes" id="UP000821845">
    <property type="component" value="Chromosome 4"/>
</dbReference>
<comment type="caution">
    <text evidence="1">The sequence shown here is derived from an EMBL/GenBank/DDBJ whole genome shotgun (WGS) entry which is preliminary data.</text>
</comment>
<dbReference type="EMBL" id="CM023484">
    <property type="protein sequence ID" value="KAH6932132.1"/>
    <property type="molecule type" value="Genomic_DNA"/>
</dbReference>
<organism evidence="1 2">
    <name type="scientific">Hyalomma asiaticum</name>
    <name type="common">Tick</name>
    <dbReference type="NCBI Taxonomy" id="266040"/>
    <lineage>
        <taxon>Eukaryota</taxon>
        <taxon>Metazoa</taxon>
        <taxon>Ecdysozoa</taxon>
        <taxon>Arthropoda</taxon>
        <taxon>Chelicerata</taxon>
        <taxon>Arachnida</taxon>
        <taxon>Acari</taxon>
        <taxon>Parasitiformes</taxon>
        <taxon>Ixodida</taxon>
        <taxon>Ixodoidea</taxon>
        <taxon>Ixodidae</taxon>
        <taxon>Hyalomminae</taxon>
        <taxon>Hyalomma</taxon>
    </lineage>
</organism>
<evidence type="ECO:0000313" key="2">
    <source>
        <dbReference type="Proteomes" id="UP000821845"/>
    </source>
</evidence>
<gene>
    <name evidence="1" type="ORF">HPB50_003035</name>
</gene>
<accession>A0ACB7SAI9</accession>
<reference evidence="1" key="1">
    <citation type="submission" date="2020-05" db="EMBL/GenBank/DDBJ databases">
        <title>Large-scale comparative analyses of tick genomes elucidate their genetic diversity and vector capacities.</title>
        <authorList>
            <person name="Jia N."/>
            <person name="Wang J."/>
            <person name="Shi W."/>
            <person name="Du L."/>
            <person name="Sun Y."/>
            <person name="Zhan W."/>
            <person name="Jiang J."/>
            <person name="Wang Q."/>
            <person name="Zhang B."/>
            <person name="Ji P."/>
            <person name="Sakyi L.B."/>
            <person name="Cui X."/>
            <person name="Yuan T."/>
            <person name="Jiang B."/>
            <person name="Yang W."/>
            <person name="Lam T.T.-Y."/>
            <person name="Chang Q."/>
            <person name="Ding S."/>
            <person name="Wang X."/>
            <person name="Zhu J."/>
            <person name="Ruan X."/>
            <person name="Zhao L."/>
            <person name="Wei J."/>
            <person name="Que T."/>
            <person name="Du C."/>
            <person name="Cheng J."/>
            <person name="Dai P."/>
            <person name="Han X."/>
            <person name="Huang E."/>
            <person name="Gao Y."/>
            <person name="Liu J."/>
            <person name="Shao H."/>
            <person name="Ye R."/>
            <person name="Li L."/>
            <person name="Wei W."/>
            <person name="Wang X."/>
            <person name="Wang C."/>
            <person name="Yang T."/>
            <person name="Huo Q."/>
            <person name="Li W."/>
            <person name="Guo W."/>
            <person name="Chen H."/>
            <person name="Zhou L."/>
            <person name="Ni X."/>
            <person name="Tian J."/>
            <person name="Zhou Y."/>
            <person name="Sheng Y."/>
            <person name="Liu T."/>
            <person name="Pan Y."/>
            <person name="Xia L."/>
            <person name="Li J."/>
            <person name="Zhao F."/>
            <person name="Cao W."/>
        </authorList>
    </citation>
    <scope>NUCLEOTIDE SEQUENCE</scope>
    <source>
        <strain evidence="1">Hyas-2018</strain>
    </source>
</reference>
<keyword evidence="2" id="KW-1185">Reference proteome</keyword>
<protein>
    <submittedName>
        <fullName evidence="1">Uncharacterized protein</fullName>
    </submittedName>
</protein>
<proteinExistence type="predicted"/>
<evidence type="ECO:0000313" key="1">
    <source>
        <dbReference type="EMBL" id="KAH6932132.1"/>
    </source>
</evidence>
<sequence length="136" mass="15168">MQQRLTNISTCPSDLIRPGKQHKQELKQRCGRRSLQGTHSIDTRPWAEIKVARRQRSKQLFPTATTGKCGRPAPRCVDAKGAQSIGRGALHDAHGTARNEAASLRKEEEEEDIMAAHTRRPTHVTQAETGHVEMVD</sequence>
<name>A0ACB7SAI9_HYAAI</name>